<protein>
    <submittedName>
        <fullName evidence="1">Uncharacterized protein</fullName>
    </submittedName>
</protein>
<proteinExistence type="predicted"/>
<reference evidence="1 2" key="1">
    <citation type="journal article" date="2018" name="Sci. Adv.">
        <title>Multi-heme cytochromes provide a pathway for survival in energy-limited environments.</title>
        <authorList>
            <person name="Deng X."/>
            <person name="Dohmae N."/>
            <person name="Nealson K.H."/>
            <person name="Hashimoto K."/>
            <person name="Okamoto A."/>
        </authorList>
    </citation>
    <scope>NUCLEOTIDE SEQUENCE [LARGE SCALE GENOMIC DNA]</scope>
    <source>
        <strain evidence="1 2">IS5</strain>
    </source>
</reference>
<accession>A0A2Z6B1Z7</accession>
<dbReference type="EMBL" id="AP017378">
    <property type="protein sequence ID" value="BBD09468.1"/>
    <property type="molecule type" value="Genomic_DNA"/>
</dbReference>
<dbReference type="AlphaFoldDB" id="A0A2Z6B1Z7"/>
<gene>
    <name evidence="1" type="ORF">DFE_2742</name>
</gene>
<name>A0A2Z6B1Z7_9BACT</name>
<keyword evidence="2" id="KW-1185">Reference proteome</keyword>
<evidence type="ECO:0000313" key="1">
    <source>
        <dbReference type="EMBL" id="BBD09468.1"/>
    </source>
</evidence>
<sequence>MSKKKHNKSESEERLVLTLRPDDAGGFARAWALALHDGFLLRVPGAMSVMDLLTEFVGLDASYVDDRIRAIFLDGHPVDDLDAAPVGNGNELSLSSAMPGVAGITMGRNNAIAVYREGITFQCDGDCDERAGLIRVRLFNFIARETAPQFMALGVGLDGRGWQRVVHDAPAEFWSCVVQAKLDGVAVSTDVLSTLPPPEEGCVRFLQIINGGK</sequence>
<evidence type="ECO:0000313" key="2">
    <source>
        <dbReference type="Proteomes" id="UP000269883"/>
    </source>
</evidence>
<dbReference type="OrthoDB" id="5396767at2"/>
<dbReference type="KEGG" id="dfl:DFE_2742"/>
<dbReference type="RefSeq" id="WP_126380442.1">
    <property type="nucleotide sequence ID" value="NZ_AP017378.1"/>
</dbReference>
<organism evidence="1 2">
    <name type="scientific">Desulfovibrio ferrophilus</name>
    <dbReference type="NCBI Taxonomy" id="241368"/>
    <lineage>
        <taxon>Bacteria</taxon>
        <taxon>Pseudomonadati</taxon>
        <taxon>Thermodesulfobacteriota</taxon>
        <taxon>Desulfovibrionia</taxon>
        <taxon>Desulfovibrionales</taxon>
        <taxon>Desulfovibrionaceae</taxon>
        <taxon>Desulfovibrio</taxon>
    </lineage>
</organism>
<dbReference type="Proteomes" id="UP000269883">
    <property type="component" value="Chromosome"/>
</dbReference>